<dbReference type="GO" id="GO:0005737">
    <property type="term" value="C:cytoplasm"/>
    <property type="evidence" value="ECO:0007669"/>
    <property type="project" value="TreeGrafter"/>
</dbReference>
<comment type="caution">
    <text evidence="2">The sequence shown here is derived from an EMBL/GenBank/DDBJ whole genome shotgun (WGS) entry which is preliminary data.</text>
</comment>
<dbReference type="AlphaFoldDB" id="A0AA36D6B5"/>
<dbReference type="Pfam" id="PF24138">
    <property type="entry name" value="TPR_TNPO3_IPO13_2nd"/>
    <property type="match status" value="1"/>
</dbReference>
<dbReference type="Pfam" id="PF03810">
    <property type="entry name" value="IBN_N"/>
    <property type="match status" value="1"/>
</dbReference>
<keyword evidence="3" id="KW-1185">Reference proteome</keyword>
<name>A0AA36D6B5_9BILA</name>
<dbReference type="Proteomes" id="UP001177023">
    <property type="component" value="Unassembled WGS sequence"/>
</dbReference>
<dbReference type="InterPro" id="IPR011989">
    <property type="entry name" value="ARM-like"/>
</dbReference>
<dbReference type="InterPro" id="IPR013598">
    <property type="entry name" value="Exportin-1/Importin-b-like"/>
</dbReference>
<dbReference type="InterPro" id="IPR051345">
    <property type="entry name" value="Importin_beta-like_NTR"/>
</dbReference>
<dbReference type="GO" id="GO:0031267">
    <property type="term" value="F:small GTPase binding"/>
    <property type="evidence" value="ECO:0007669"/>
    <property type="project" value="InterPro"/>
</dbReference>
<evidence type="ECO:0000259" key="1">
    <source>
        <dbReference type="SMART" id="SM00913"/>
    </source>
</evidence>
<dbReference type="InterPro" id="IPR016024">
    <property type="entry name" value="ARM-type_fold"/>
</dbReference>
<dbReference type="Gene3D" id="1.25.10.10">
    <property type="entry name" value="Leucine-rich Repeat Variant"/>
    <property type="match status" value="1"/>
</dbReference>
<evidence type="ECO:0000313" key="3">
    <source>
        <dbReference type="Proteomes" id="UP001177023"/>
    </source>
</evidence>
<sequence length="941" mass="105979">MQENLAIVYNAIQVLYSGTNNAEAQQWINAFTKSTDAWMACDQILAERKDPVACYFAAQTLRQKIVKNLKEVPEASLESLRESIINHLTQIHVVDQTSEATSTQLCLAVANLYIQVPVWTNFIAQLLNRFTALSGDRTKMLLTLLKVFPEEVETSCVGENRREAIRQELAMSADSVILYLRTVLEAALQKRPAEEDLIKKVVQCLAALLQNPSIETNNIARSDLIGFVFQILSAPAVSHPLHDAATECIVAGLLRIEDFHKHKELAVILHRAIFALRPVWTATNQEDTDRLQNFTRVFVELTESLIEPVVNQDRDATPLQDIAIFEFLILAAEHFDYALIEMTFNVWYRISEALFMIDDNDHVGQFKPFVVRYLQALAKHSQFDVDEAGLPDQDSDFNDFRRKVRETVKDVAFIVGTDECIKLMFNNMAEAAKNKETWEKTEAALFISSNVIENLLPEEDSVVPELINQLVQLTPATGHPCLIMTAIQFMGGCSEWLAKHPALIDRVMQWLFHYLESPVFVTTASGSIEQICDHAPVVHYVPALITAIDRLEAITTNGKNVEKAAQDLTKAAATLCNHLDREELTLRLRALCDPILMKLQLILDADIPAAADENKGDGWIQMAHRPIIWIDRLAAIFRVIKPYHTEKGAYDLSKPPWLEVAGNTWQATSRCLQKYQANDRLVEHTCRAIRHVVRSLGTHSEPFVQPLILQLMDIYSRHRHSCILYLASILVDEYGATENLRDGLMEMLRSLAVNTFPVLDQEHGFRNHPDTVDDLFRLAHRYITRCPSSFFVHPICQPLFECCLHALHVDHTEASRSVTKYCNEMLNQLVTARRMQYEDAGVKAADELMRTNAGRLLEHALKAGLFDVSSKLLRDFAEIIAGLGKYDAQLQARALSHALGQLPRGPATEAQLAAAHADICRGGGDARLVVGVLRDFVKLYG</sequence>
<dbReference type="Pfam" id="PF24139">
    <property type="entry name" value="TPR_TNPO3_IPO13_4th"/>
    <property type="match status" value="1"/>
</dbReference>
<dbReference type="InterPro" id="IPR057942">
    <property type="entry name" value="TPR_TNPO3_IPO13_3rd"/>
</dbReference>
<dbReference type="GO" id="GO:0006606">
    <property type="term" value="P:protein import into nucleus"/>
    <property type="evidence" value="ECO:0007669"/>
    <property type="project" value="TreeGrafter"/>
</dbReference>
<evidence type="ECO:0000313" key="2">
    <source>
        <dbReference type="EMBL" id="CAJ0581571.1"/>
    </source>
</evidence>
<dbReference type="Pfam" id="PF24140">
    <property type="entry name" value="TPR_TNPO3_IPO13_3rd"/>
    <property type="match status" value="1"/>
</dbReference>
<organism evidence="2 3">
    <name type="scientific">Mesorhabditis spiculigera</name>
    <dbReference type="NCBI Taxonomy" id="96644"/>
    <lineage>
        <taxon>Eukaryota</taxon>
        <taxon>Metazoa</taxon>
        <taxon>Ecdysozoa</taxon>
        <taxon>Nematoda</taxon>
        <taxon>Chromadorea</taxon>
        <taxon>Rhabditida</taxon>
        <taxon>Rhabditina</taxon>
        <taxon>Rhabditomorpha</taxon>
        <taxon>Rhabditoidea</taxon>
        <taxon>Rhabditidae</taxon>
        <taxon>Mesorhabditinae</taxon>
        <taxon>Mesorhabditis</taxon>
    </lineage>
</organism>
<dbReference type="InterPro" id="IPR058537">
    <property type="entry name" value="TPR_TNPO3_IPO13_4th"/>
</dbReference>
<dbReference type="PANTHER" id="PTHR12363:SF42">
    <property type="entry name" value="TRANSPORTIN-3"/>
    <property type="match status" value="1"/>
</dbReference>
<dbReference type="EMBL" id="CATQJA010002663">
    <property type="protein sequence ID" value="CAJ0581571.1"/>
    <property type="molecule type" value="Genomic_DNA"/>
</dbReference>
<dbReference type="PANTHER" id="PTHR12363">
    <property type="entry name" value="TRANSPORTIN 3 AND IMPORTIN 13"/>
    <property type="match status" value="1"/>
</dbReference>
<gene>
    <name evidence="2" type="ORF">MSPICULIGERA_LOCUS19728</name>
</gene>
<accession>A0AA36D6B5</accession>
<reference evidence="2" key="1">
    <citation type="submission" date="2023-06" db="EMBL/GenBank/DDBJ databases">
        <authorList>
            <person name="Delattre M."/>
        </authorList>
    </citation>
    <scope>NUCLEOTIDE SEQUENCE</scope>
    <source>
        <strain evidence="2">AF72</strain>
    </source>
</reference>
<dbReference type="SMART" id="SM00913">
    <property type="entry name" value="IBN_N"/>
    <property type="match status" value="1"/>
</dbReference>
<dbReference type="InterPro" id="IPR001494">
    <property type="entry name" value="Importin-beta_N"/>
</dbReference>
<feature type="domain" description="Importin N-terminal" evidence="1">
    <location>
        <begin position="24"/>
        <end position="90"/>
    </location>
</feature>
<protein>
    <recommendedName>
        <fullName evidence="1">Importin N-terminal domain-containing protein</fullName>
    </recommendedName>
</protein>
<proteinExistence type="predicted"/>
<dbReference type="InterPro" id="IPR057941">
    <property type="entry name" value="TPR_TNPO3_IPO13_2nd"/>
</dbReference>
<dbReference type="SUPFAM" id="SSF48371">
    <property type="entry name" value="ARM repeat"/>
    <property type="match status" value="1"/>
</dbReference>
<dbReference type="Pfam" id="PF08389">
    <property type="entry name" value="Xpo1"/>
    <property type="match status" value="1"/>
</dbReference>
<feature type="non-terminal residue" evidence="2">
    <location>
        <position position="1"/>
    </location>
</feature>